<proteinExistence type="predicted"/>
<dbReference type="Gene3D" id="1.10.287.1490">
    <property type="match status" value="1"/>
</dbReference>
<feature type="coiled-coil region" evidence="17">
    <location>
        <begin position="791"/>
        <end position="818"/>
    </location>
</feature>
<evidence type="ECO:0000256" key="13">
    <source>
        <dbReference type="ARBA" id="ARBA00023136"/>
    </source>
</evidence>
<keyword evidence="13" id="KW-0472">Membrane</keyword>
<dbReference type="PANTHER" id="PTHR18939">
    <property type="entry name" value="RIBOSOME BINDING PROTEIN-1"/>
    <property type="match status" value="1"/>
</dbReference>
<evidence type="ECO:0000313" key="20">
    <source>
        <dbReference type="Proteomes" id="UP000694422"/>
    </source>
</evidence>
<organism evidence="19 20">
    <name type="scientific">Spermophilus dauricus</name>
    <name type="common">Daurian ground squirrel</name>
    <dbReference type="NCBI Taxonomy" id="99837"/>
    <lineage>
        <taxon>Eukaryota</taxon>
        <taxon>Metazoa</taxon>
        <taxon>Chordata</taxon>
        <taxon>Craniata</taxon>
        <taxon>Vertebrata</taxon>
        <taxon>Euteleostomi</taxon>
        <taxon>Mammalia</taxon>
        <taxon>Eutheria</taxon>
        <taxon>Euarchontoglires</taxon>
        <taxon>Glires</taxon>
        <taxon>Rodentia</taxon>
        <taxon>Sciuromorpha</taxon>
        <taxon>Sciuridae</taxon>
        <taxon>Xerinae</taxon>
        <taxon>Marmotini</taxon>
        <taxon>Spermophilus</taxon>
    </lineage>
</organism>
<evidence type="ECO:0000313" key="19">
    <source>
        <dbReference type="Ensembl" id="ENSSDAP00000006215.1"/>
    </source>
</evidence>
<evidence type="ECO:0000256" key="14">
    <source>
        <dbReference type="ARBA" id="ARBA00053537"/>
    </source>
</evidence>
<reference evidence="19" key="1">
    <citation type="submission" date="2025-08" db="UniProtKB">
        <authorList>
            <consortium name="Ensembl"/>
        </authorList>
    </citation>
    <scope>IDENTIFICATION</scope>
</reference>
<feature type="compositionally biased region" description="Basic and acidic residues" evidence="18">
    <location>
        <begin position="882"/>
        <end position="900"/>
    </location>
</feature>
<evidence type="ECO:0000256" key="6">
    <source>
        <dbReference type="ARBA" id="ARBA00022737"/>
    </source>
</evidence>
<keyword evidence="9" id="KW-0653">Protein transport</keyword>
<keyword evidence="2" id="KW-0813">Transport</keyword>
<evidence type="ECO:0000256" key="1">
    <source>
        <dbReference type="ARBA" id="ARBA00004643"/>
    </source>
</evidence>
<feature type="region of interest" description="Disordered" evidence="18">
    <location>
        <begin position="1"/>
        <end position="171"/>
    </location>
</feature>
<evidence type="ECO:0000256" key="17">
    <source>
        <dbReference type="SAM" id="Coils"/>
    </source>
</evidence>
<dbReference type="GO" id="GO:0005789">
    <property type="term" value="C:endoplasmic reticulum membrane"/>
    <property type="evidence" value="ECO:0007669"/>
    <property type="project" value="UniProtKB-SubCell"/>
</dbReference>
<feature type="region of interest" description="Disordered" evidence="18">
    <location>
        <begin position="882"/>
        <end position="907"/>
    </location>
</feature>
<name>A0A8C9PBI0_SPEDA</name>
<keyword evidence="4" id="KW-0597">Phosphoprotein</keyword>
<comment type="subcellular location">
    <subcellularLocation>
        <location evidence="1">Endoplasmic reticulum membrane</location>
        <topology evidence="1">Single-pass type III membrane protein</topology>
    </subcellularLocation>
</comment>
<reference evidence="19" key="2">
    <citation type="submission" date="2025-09" db="UniProtKB">
        <authorList>
            <consortium name="Ensembl"/>
        </authorList>
    </citation>
    <scope>IDENTIFICATION</scope>
</reference>
<feature type="region of interest" description="Disordered" evidence="18">
    <location>
        <begin position="759"/>
        <end position="780"/>
    </location>
</feature>
<evidence type="ECO:0000256" key="10">
    <source>
        <dbReference type="ARBA" id="ARBA00022989"/>
    </source>
</evidence>
<evidence type="ECO:0000256" key="11">
    <source>
        <dbReference type="ARBA" id="ARBA00022990"/>
    </source>
</evidence>
<feature type="coiled-coil region" evidence="17">
    <location>
        <begin position="221"/>
        <end position="391"/>
    </location>
</feature>
<feature type="compositionally biased region" description="Polar residues" evidence="18">
    <location>
        <begin position="17"/>
        <end position="42"/>
    </location>
</feature>
<dbReference type="Proteomes" id="UP000694422">
    <property type="component" value="Unplaced"/>
</dbReference>
<evidence type="ECO:0000256" key="9">
    <source>
        <dbReference type="ARBA" id="ARBA00022927"/>
    </source>
</evidence>
<feature type="coiled-coil region" evidence="17">
    <location>
        <begin position="611"/>
        <end position="754"/>
    </location>
</feature>
<evidence type="ECO:0000256" key="7">
    <source>
        <dbReference type="ARBA" id="ARBA00022824"/>
    </source>
</evidence>
<comment type="function">
    <text evidence="14">Acts as a ribosome receptor and mediates interaction between the ribosome and the endoplasmic reticulum membrane.</text>
</comment>
<keyword evidence="20" id="KW-1185">Reference proteome</keyword>
<evidence type="ECO:0000256" key="2">
    <source>
        <dbReference type="ARBA" id="ARBA00022448"/>
    </source>
</evidence>
<keyword evidence="11" id="KW-0007">Acetylation</keyword>
<keyword evidence="8" id="KW-0832">Ubl conjugation</keyword>
<evidence type="ECO:0000256" key="8">
    <source>
        <dbReference type="ARBA" id="ARBA00022843"/>
    </source>
</evidence>
<dbReference type="FunFam" id="1.10.287.1490:FF:000010">
    <property type="entry name" value="Ribosome binding protein 1"/>
    <property type="match status" value="1"/>
</dbReference>
<evidence type="ECO:0000256" key="15">
    <source>
        <dbReference type="ARBA" id="ARBA00069514"/>
    </source>
</evidence>
<keyword evidence="10" id="KW-1133">Transmembrane helix</keyword>
<evidence type="ECO:0000256" key="3">
    <source>
        <dbReference type="ARBA" id="ARBA00022499"/>
    </source>
</evidence>
<feature type="coiled-coil region" evidence="17">
    <location>
        <begin position="424"/>
        <end position="560"/>
    </location>
</feature>
<protein>
    <recommendedName>
        <fullName evidence="15">Ribosome-binding protein 1</fullName>
    </recommendedName>
    <alternativeName>
        <fullName evidence="16">Ribosome receptor protein</fullName>
    </alternativeName>
</protein>
<keyword evidence="6" id="KW-0677">Repeat</keyword>
<feature type="compositionally biased region" description="Polar residues" evidence="18">
    <location>
        <begin position="78"/>
        <end position="102"/>
    </location>
</feature>
<sequence length="907" mass="100229">MVVVPPVGAKTSVPGEGTQNQGKKGEGTQNQGKKAEGTQNQGKKIEGTPNQGKKAEGTQNQGKKGEGTPNQGKKLEGSVTNQGKKAEGTPNQSRKTEGTPNQGKKAEGSPNQGKKMDAAANQGKKSESVPVQGKNADMVQGQEAPKQEAPAKKKSGSKKKGEPVSLDSNSPLCLPYKTLVSTVGSMVFNEGEAQQLIEILSEKTGIIQDTWHKATQKGDPVAILKRQLEEKEKLLATEQEDAAVAKSKLRELNKEMAAEKAKAAAGEAKVKKQLVAREQEIAAVQARMQASYREHVKEVQQLQGKIRTLQEQLENGPNTQLACLQQENSILRDALNQATSQVESKQNAELAKLRQELSKVSKELMEKSEASRQEEQQRKALEAKTAAFEKQVLQLQVSHKESEEALQKRLDEVSRELCRTQTSHASLRADAEKAQEQQQRLAEMHSKLQSSEMEVKSKCEELSGLHGQLKEARAENSQLTERIRSIEALLEAGQARDNQASQAEADQQQMRLKELESQVSCLEKEATELKEAVEQQKGKNNDLREKNWKAMEALASAERACEEKLRSLTQAKVRALGILRLAMPRVISVGSCVGFTRHLFSLCPQDLASKLKEAEETQNTLQAECDQYRTILAETEGMLRDLQKSVEEEEQVWKAKVGVAEEELQKSRVTVKHLEDTIEKLKGELESSDQVREHTSHLEAELEKHMAAASAECQNYAKEVAGLRQLLLESQSQLDTAKSEAQKQSDELALVRQQLSEMKSHVEDGDVAGSPAVPTGVSPAEQDPVKLRMQLERTEATLEDEQTRRQQLTAEFEEAQTTACRLQEELEKLRATGPLESSGTEEAVQLKERLEKEKKLTSDLGRAATKLQELLKTTQEQLAKEKDTVKKLQERLEKTEDGSSSKEGTSV</sequence>
<keyword evidence="5" id="KW-0812">Transmembrane</keyword>
<keyword evidence="3" id="KW-1017">Isopeptide bond</keyword>
<keyword evidence="7" id="KW-0256">Endoplasmic reticulum</keyword>
<evidence type="ECO:0000256" key="16">
    <source>
        <dbReference type="ARBA" id="ARBA00076247"/>
    </source>
</evidence>
<evidence type="ECO:0000256" key="12">
    <source>
        <dbReference type="ARBA" id="ARBA00023010"/>
    </source>
</evidence>
<evidence type="ECO:0000256" key="4">
    <source>
        <dbReference type="ARBA" id="ARBA00022553"/>
    </source>
</evidence>
<dbReference type="InterPro" id="IPR040248">
    <property type="entry name" value="RRBP1"/>
</dbReference>
<accession>A0A8C9PBI0</accession>
<keyword evidence="17" id="KW-0175">Coiled coil</keyword>
<dbReference type="Ensembl" id="ENSSDAT00000007097.1">
    <property type="protein sequence ID" value="ENSSDAP00000006215.1"/>
    <property type="gene ID" value="ENSSDAG00000003777.1"/>
</dbReference>
<dbReference type="GO" id="GO:0015031">
    <property type="term" value="P:protein transport"/>
    <property type="evidence" value="ECO:0007669"/>
    <property type="project" value="UniProtKB-KW"/>
</dbReference>
<evidence type="ECO:0000256" key="18">
    <source>
        <dbReference type="SAM" id="MobiDB-lite"/>
    </source>
</evidence>
<keyword evidence="12" id="KW-0811">Translocation</keyword>
<evidence type="ECO:0000256" key="5">
    <source>
        <dbReference type="ARBA" id="ARBA00022692"/>
    </source>
</evidence>
<dbReference type="PANTHER" id="PTHR18939:SF4">
    <property type="entry name" value="RIBOSOME-BINDING PROTEIN 1"/>
    <property type="match status" value="1"/>
</dbReference>
<dbReference type="AlphaFoldDB" id="A0A8C9PBI0"/>